<keyword evidence="7" id="KW-0862">Zinc</keyword>
<comment type="catalytic activity">
    <reaction evidence="1">
        <text>S-ubiquitinyl-[E2 ubiquitin-conjugating enzyme]-L-cysteine + [acceptor protein]-L-lysine = [E2 ubiquitin-conjugating enzyme]-L-cysteine + N(6)-ubiquitinyl-[acceptor protein]-L-lysine.</text>
        <dbReference type="EC" id="2.3.2.27"/>
    </reaction>
</comment>
<dbReference type="Gene3D" id="3.30.40.10">
    <property type="entry name" value="Zinc/RING finger domain, C3HC4 (zinc finger)"/>
    <property type="match status" value="1"/>
</dbReference>
<dbReference type="InterPro" id="IPR046450">
    <property type="entry name" value="PA_dom_sf"/>
</dbReference>
<dbReference type="OrthoDB" id="8062037at2759"/>
<dbReference type="GO" id="GO:0061630">
    <property type="term" value="F:ubiquitin protein ligase activity"/>
    <property type="evidence" value="ECO:0007669"/>
    <property type="project" value="UniProtKB-EC"/>
</dbReference>
<feature type="compositionally biased region" description="Low complexity" evidence="11">
    <location>
        <begin position="318"/>
        <end position="340"/>
    </location>
</feature>
<dbReference type="SUPFAM" id="SSF57850">
    <property type="entry name" value="RING/U-box"/>
    <property type="match status" value="1"/>
</dbReference>
<evidence type="ECO:0000256" key="12">
    <source>
        <dbReference type="SAM" id="Phobius"/>
    </source>
</evidence>
<dbReference type="InterPro" id="IPR013083">
    <property type="entry name" value="Znf_RING/FYVE/PHD"/>
</dbReference>
<evidence type="ECO:0000313" key="15">
    <source>
        <dbReference type="EMBL" id="THV03010.1"/>
    </source>
</evidence>
<feature type="chain" id="PRO_5020392492" description="RING-type E3 ubiquitin transferase" evidence="13">
    <location>
        <begin position="24"/>
        <end position="455"/>
    </location>
</feature>
<evidence type="ECO:0000256" key="6">
    <source>
        <dbReference type="ARBA" id="ARBA00022771"/>
    </source>
</evidence>
<reference evidence="15 16" key="1">
    <citation type="journal article" date="2019" name="Nat. Ecol. Evol.">
        <title>Megaphylogeny resolves global patterns of mushroom evolution.</title>
        <authorList>
            <person name="Varga T."/>
            <person name="Krizsan K."/>
            <person name="Foldi C."/>
            <person name="Dima B."/>
            <person name="Sanchez-Garcia M."/>
            <person name="Sanchez-Ramirez S."/>
            <person name="Szollosi G.J."/>
            <person name="Szarkandi J.G."/>
            <person name="Papp V."/>
            <person name="Albert L."/>
            <person name="Andreopoulos W."/>
            <person name="Angelini C."/>
            <person name="Antonin V."/>
            <person name="Barry K.W."/>
            <person name="Bougher N.L."/>
            <person name="Buchanan P."/>
            <person name="Buyck B."/>
            <person name="Bense V."/>
            <person name="Catcheside P."/>
            <person name="Chovatia M."/>
            <person name="Cooper J."/>
            <person name="Damon W."/>
            <person name="Desjardin D."/>
            <person name="Finy P."/>
            <person name="Geml J."/>
            <person name="Haridas S."/>
            <person name="Hughes K."/>
            <person name="Justo A."/>
            <person name="Karasinski D."/>
            <person name="Kautmanova I."/>
            <person name="Kiss B."/>
            <person name="Kocsube S."/>
            <person name="Kotiranta H."/>
            <person name="LaButti K.M."/>
            <person name="Lechner B.E."/>
            <person name="Liimatainen K."/>
            <person name="Lipzen A."/>
            <person name="Lukacs Z."/>
            <person name="Mihaltcheva S."/>
            <person name="Morgado L.N."/>
            <person name="Niskanen T."/>
            <person name="Noordeloos M.E."/>
            <person name="Ohm R.A."/>
            <person name="Ortiz-Santana B."/>
            <person name="Ovrebo C."/>
            <person name="Racz N."/>
            <person name="Riley R."/>
            <person name="Savchenko A."/>
            <person name="Shiryaev A."/>
            <person name="Soop K."/>
            <person name="Spirin V."/>
            <person name="Szebenyi C."/>
            <person name="Tomsovsky M."/>
            <person name="Tulloss R.E."/>
            <person name="Uehling J."/>
            <person name="Grigoriev I.V."/>
            <person name="Vagvolgyi C."/>
            <person name="Papp T."/>
            <person name="Martin F.M."/>
            <person name="Miettinen O."/>
            <person name="Hibbett D.S."/>
            <person name="Nagy L.G."/>
        </authorList>
    </citation>
    <scope>NUCLEOTIDE SEQUENCE [LARGE SCALE GENOMIC DNA]</scope>
    <source>
        <strain evidence="15 16">CBS 962.96</strain>
    </source>
</reference>
<dbReference type="SMART" id="SM00184">
    <property type="entry name" value="RING"/>
    <property type="match status" value="1"/>
</dbReference>
<feature type="region of interest" description="Disordered" evidence="11">
    <location>
        <begin position="301"/>
        <end position="340"/>
    </location>
</feature>
<comment type="subcellular location">
    <subcellularLocation>
        <location evidence="2">Membrane</location>
        <topology evidence="2">Single-pass membrane protein</topology>
    </subcellularLocation>
</comment>
<dbReference type="FunFam" id="3.30.40.10:FF:000388">
    <property type="entry name" value="Putative RING zinc finger domain superfamily protein"/>
    <property type="match status" value="1"/>
</dbReference>
<dbReference type="GO" id="GO:0016020">
    <property type="term" value="C:membrane"/>
    <property type="evidence" value="ECO:0007669"/>
    <property type="project" value="UniProtKB-SubCell"/>
</dbReference>
<dbReference type="EC" id="2.3.2.27" evidence="3"/>
<keyword evidence="5" id="KW-0479">Metal-binding</keyword>
<feature type="transmembrane region" description="Helical" evidence="12">
    <location>
        <begin position="221"/>
        <end position="245"/>
    </location>
</feature>
<gene>
    <name evidence="15" type="ORF">K435DRAFT_716181</name>
</gene>
<evidence type="ECO:0000256" key="3">
    <source>
        <dbReference type="ARBA" id="ARBA00012483"/>
    </source>
</evidence>
<keyword evidence="8 12" id="KW-1133">Transmembrane helix</keyword>
<dbReference type="PANTHER" id="PTHR47168">
    <property type="entry name" value="RING ZINC FINGER DOMAIN SUPERFAMILY PROTEIN-RELATED"/>
    <property type="match status" value="1"/>
</dbReference>
<evidence type="ECO:0000256" key="13">
    <source>
        <dbReference type="SAM" id="SignalP"/>
    </source>
</evidence>
<feature type="region of interest" description="Disordered" evidence="11">
    <location>
        <begin position="395"/>
        <end position="455"/>
    </location>
</feature>
<dbReference type="PANTHER" id="PTHR47168:SF1">
    <property type="entry name" value="OS02G0798600 PROTEIN"/>
    <property type="match status" value="1"/>
</dbReference>
<evidence type="ECO:0000256" key="8">
    <source>
        <dbReference type="ARBA" id="ARBA00022989"/>
    </source>
</evidence>
<evidence type="ECO:0000313" key="16">
    <source>
        <dbReference type="Proteomes" id="UP000297245"/>
    </source>
</evidence>
<dbReference type="PROSITE" id="PS50089">
    <property type="entry name" value="ZF_RING_2"/>
    <property type="match status" value="1"/>
</dbReference>
<keyword evidence="16" id="KW-1185">Reference proteome</keyword>
<evidence type="ECO:0000256" key="4">
    <source>
        <dbReference type="ARBA" id="ARBA00022692"/>
    </source>
</evidence>
<evidence type="ECO:0000256" key="7">
    <source>
        <dbReference type="ARBA" id="ARBA00022833"/>
    </source>
</evidence>
<evidence type="ECO:0000256" key="2">
    <source>
        <dbReference type="ARBA" id="ARBA00004167"/>
    </source>
</evidence>
<keyword evidence="6 10" id="KW-0863">Zinc-finger</keyword>
<evidence type="ECO:0000259" key="14">
    <source>
        <dbReference type="PROSITE" id="PS50089"/>
    </source>
</evidence>
<dbReference type="CDD" id="cd00538">
    <property type="entry name" value="PA"/>
    <property type="match status" value="1"/>
</dbReference>
<evidence type="ECO:0000256" key="9">
    <source>
        <dbReference type="ARBA" id="ARBA00023136"/>
    </source>
</evidence>
<sequence>MSNLRTYSNVLAIFSLVAAQVYAREFSVSGFFSLNSDKGWWNWAWGAESTVSVIDKNPPISFASRPAAFGAEISGPLLGYAIPLSSFTVPCSDDSFSGLPSNTGCPKLCINGTNSPDASELWIALVQRGDCEFVSKVREAQRLGARAVVVGGNDPEISGYPDTLVNMYSPEDASDVHIAATFIKFSDYVQLFSLIQASNTSHAGLRTLSLLITAEYSAWEWYSPIITFIVILLLPSILTFITLLIHRIRAARAAQRERAPEDIVHSLPWRVWTGTGWEKHEGNEQCPRSPSTNLVDLEQGLLEPPSSTADPATEGGEPSSCNPSSSSSSPKHQQQDQDQQPWFENQLECAICLSEFEKGDKVRVLPCHHIFHMEEVDEWLIQRKKLCPVCKADVTNPSGPSPQPQPNENSDPADVDAAPFSTSHEPPLHPVSSEDATERTPLLSNDRTLSSDDQS</sequence>
<evidence type="ECO:0000256" key="10">
    <source>
        <dbReference type="PROSITE-ProRule" id="PRU00175"/>
    </source>
</evidence>
<dbReference type="InterPro" id="IPR003137">
    <property type="entry name" value="PA_domain"/>
</dbReference>
<dbReference type="GO" id="GO:0008270">
    <property type="term" value="F:zinc ion binding"/>
    <property type="evidence" value="ECO:0007669"/>
    <property type="project" value="UniProtKB-KW"/>
</dbReference>
<dbReference type="AlphaFoldDB" id="A0A4S8MJN6"/>
<feature type="signal peptide" evidence="13">
    <location>
        <begin position="1"/>
        <end position="23"/>
    </location>
</feature>
<dbReference type="Gene3D" id="3.50.30.30">
    <property type="match status" value="1"/>
</dbReference>
<dbReference type="InterPro" id="IPR001841">
    <property type="entry name" value="Znf_RING"/>
</dbReference>
<organism evidence="15 16">
    <name type="scientific">Dendrothele bispora (strain CBS 962.96)</name>
    <dbReference type="NCBI Taxonomy" id="1314807"/>
    <lineage>
        <taxon>Eukaryota</taxon>
        <taxon>Fungi</taxon>
        <taxon>Dikarya</taxon>
        <taxon>Basidiomycota</taxon>
        <taxon>Agaricomycotina</taxon>
        <taxon>Agaricomycetes</taxon>
        <taxon>Agaricomycetidae</taxon>
        <taxon>Agaricales</taxon>
        <taxon>Agaricales incertae sedis</taxon>
        <taxon>Dendrothele</taxon>
    </lineage>
</organism>
<evidence type="ECO:0000256" key="1">
    <source>
        <dbReference type="ARBA" id="ARBA00000900"/>
    </source>
</evidence>
<feature type="compositionally biased region" description="Polar residues" evidence="11">
    <location>
        <begin position="442"/>
        <end position="455"/>
    </location>
</feature>
<keyword evidence="9 12" id="KW-0472">Membrane</keyword>
<proteinExistence type="predicted"/>
<evidence type="ECO:0000256" key="5">
    <source>
        <dbReference type="ARBA" id="ARBA00022723"/>
    </source>
</evidence>
<accession>A0A4S8MJN6</accession>
<name>A0A4S8MJN6_DENBC</name>
<dbReference type="Proteomes" id="UP000297245">
    <property type="component" value="Unassembled WGS sequence"/>
</dbReference>
<dbReference type="InterPro" id="IPR051653">
    <property type="entry name" value="E3_ligase_sorting_rcpt"/>
</dbReference>
<dbReference type="Pfam" id="PF13639">
    <property type="entry name" value="zf-RING_2"/>
    <property type="match status" value="1"/>
</dbReference>
<keyword evidence="13" id="KW-0732">Signal</keyword>
<dbReference type="EMBL" id="ML179071">
    <property type="protein sequence ID" value="THV03010.1"/>
    <property type="molecule type" value="Genomic_DNA"/>
</dbReference>
<dbReference type="SUPFAM" id="SSF52025">
    <property type="entry name" value="PA domain"/>
    <property type="match status" value="1"/>
</dbReference>
<feature type="domain" description="RING-type" evidence="14">
    <location>
        <begin position="349"/>
        <end position="391"/>
    </location>
</feature>
<dbReference type="Pfam" id="PF02225">
    <property type="entry name" value="PA"/>
    <property type="match status" value="1"/>
</dbReference>
<evidence type="ECO:0000256" key="11">
    <source>
        <dbReference type="SAM" id="MobiDB-lite"/>
    </source>
</evidence>
<protein>
    <recommendedName>
        <fullName evidence="3">RING-type E3 ubiquitin transferase</fullName>
        <ecNumber evidence="3">2.3.2.27</ecNumber>
    </recommendedName>
</protein>
<keyword evidence="4 12" id="KW-0812">Transmembrane</keyword>